<dbReference type="AlphaFoldDB" id="A0A8H3F8D0"/>
<evidence type="ECO:0000313" key="1">
    <source>
        <dbReference type="EMBL" id="CAF9919864.1"/>
    </source>
</evidence>
<reference evidence="1" key="1">
    <citation type="submission" date="2021-03" db="EMBL/GenBank/DDBJ databases">
        <authorList>
            <person name="Tagirdzhanova G."/>
        </authorList>
    </citation>
    <scope>NUCLEOTIDE SEQUENCE</scope>
</reference>
<organism evidence="1 2">
    <name type="scientific">Gomphillus americanus</name>
    <dbReference type="NCBI Taxonomy" id="1940652"/>
    <lineage>
        <taxon>Eukaryota</taxon>
        <taxon>Fungi</taxon>
        <taxon>Dikarya</taxon>
        <taxon>Ascomycota</taxon>
        <taxon>Pezizomycotina</taxon>
        <taxon>Lecanoromycetes</taxon>
        <taxon>OSLEUM clade</taxon>
        <taxon>Ostropomycetidae</taxon>
        <taxon>Ostropales</taxon>
        <taxon>Graphidaceae</taxon>
        <taxon>Gomphilloideae</taxon>
        <taxon>Gomphillus</taxon>
    </lineage>
</organism>
<dbReference type="EMBL" id="CAJPDQ010000015">
    <property type="protein sequence ID" value="CAF9919864.1"/>
    <property type="molecule type" value="Genomic_DNA"/>
</dbReference>
<sequence>MTGSVQEKAIFPSTTFTHSSKFSRQPLPDRPCVVEPIFDLEYAKEPLYGWDIELHGLAYSSTSEEGVAVPSDELDNLAPDIFRHL</sequence>
<keyword evidence="2" id="KW-1185">Reference proteome</keyword>
<name>A0A8H3F8D0_9LECA</name>
<accession>A0A8H3F8D0</accession>
<proteinExistence type="predicted"/>
<gene>
    <name evidence="1" type="ORF">GOMPHAMPRED_001904</name>
</gene>
<comment type="caution">
    <text evidence="1">The sequence shown here is derived from an EMBL/GenBank/DDBJ whole genome shotgun (WGS) entry which is preliminary data.</text>
</comment>
<dbReference type="Proteomes" id="UP000664169">
    <property type="component" value="Unassembled WGS sequence"/>
</dbReference>
<protein>
    <submittedName>
        <fullName evidence="1">Uncharacterized protein</fullName>
    </submittedName>
</protein>
<evidence type="ECO:0000313" key="2">
    <source>
        <dbReference type="Proteomes" id="UP000664169"/>
    </source>
</evidence>